<organism evidence="2 3">
    <name type="scientific">Streptomyces ambofaciens (strain ATCC 23877 / 3486 / DSM 40053 / JCM 4204 / NBRC 12836 / NRRL B-2516)</name>
    <dbReference type="NCBI Taxonomy" id="278992"/>
    <lineage>
        <taxon>Bacteria</taxon>
        <taxon>Bacillati</taxon>
        <taxon>Actinomycetota</taxon>
        <taxon>Actinomycetes</taxon>
        <taxon>Kitasatosporales</taxon>
        <taxon>Streptomycetaceae</taxon>
        <taxon>Streptomyces</taxon>
    </lineage>
</organism>
<feature type="compositionally biased region" description="Gly residues" evidence="1">
    <location>
        <begin position="167"/>
        <end position="177"/>
    </location>
</feature>
<proteinExistence type="predicted"/>
<feature type="compositionally biased region" description="Basic and acidic residues" evidence="1">
    <location>
        <begin position="178"/>
        <end position="188"/>
    </location>
</feature>
<evidence type="ECO:0000313" key="2">
    <source>
        <dbReference type="EMBL" id="AKZ60726.1"/>
    </source>
</evidence>
<feature type="compositionally biased region" description="Basic and acidic residues" evidence="1">
    <location>
        <begin position="268"/>
        <end position="279"/>
    </location>
</feature>
<geneLocation type="plasmid" evidence="2 3">
    <name>pSAM1</name>
</geneLocation>
<name>A0A0K2B6D0_STRA7</name>
<dbReference type="Proteomes" id="UP000061018">
    <property type="component" value="Plasmid pSAM1"/>
</dbReference>
<dbReference type="EMBL" id="CP012383">
    <property type="protein sequence ID" value="AKZ60726.1"/>
    <property type="molecule type" value="Genomic_DNA"/>
</dbReference>
<dbReference type="AlphaFoldDB" id="A0A0K2B6D0"/>
<evidence type="ECO:0000256" key="1">
    <source>
        <dbReference type="SAM" id="MobiDB-lite"/>
    </source>
</evidence>
<feature type="compositionally biased region" description="Low complexity" evidence="1">
    <location>
        <begin position="223"/>
        <end position="251"/>
    </location>
</feature>
<protein>
    <submittedName>
        <fullName evidence="2">Uncharacterized protein</fullName>
    </submittedName>
</protein>
<evidence type="ECO:0000313" key="3">
    <source>
        <dbReference type="Proteomes" id="UP000061018"/>
    </source>
</evidence>
<sequence length="509" mass="54110">MTDAKKRPSSLADNPPLELYGPEDGGWYTTRVYDWIPLCPQLRDADVRGYLVLRSLVIEKFKNPVRKLTLLDLCELIPSPTPGQPSSLTRVRGILQALSAVQLIATPDGDPVKTSSRASAASKTIRIRVNDLPPEGYAGWRNTEDKLSHVQRLRSAAEAGRKSDPVGSGGATGGGAGRKSDPAGRKSDPGGQKSDPDPANDQPEPDVPLDSSVGTRSGMDVPSARSAVGVRSTSSSGSSEAEDGSGFAAAGKEGSSSDQEDGTAGVPEQRKSDGPELSRDQLAAVRAVEALLPPTLLSLLPYQQFPKRNRAAVLEALESRTVEQLRDRVARRWVAYGYEPALHEGSITQPIGAALELIVPPRYCPDWSCEDGTMIDTGVECRACLERRASRRAARAAGLEVKTGSSKTGGGGRMPECVICRAPFPGAVPDSGECLTCQKETEAALAALSARLDAPDLAWESWAAPAADGPAEDDENTGLDEETVRLRAQLARQFGTPEQVEAYCTEAPF</sequence>
<reference evidence="3" key="1">
    <citation type="journal article" date="2015" name="J. Biotechnol.">
        <title>Complete genome sequence of Streptomyces ambofaciens ATCC 23877, the spiramycin producer.</title>
        <authorList>
            <person name="Thibessard A."/>
            <person name="Haas D."/>
            <person name="Gerbaud C."/>
            <person name="Aigle B."/>
            <person name="Lautru S."/>
            <person name="Pernodet J.L."/>
            <person name="Leblond P."/>
        </authorList>
    </citation>
    <scope>NUCLEOTIDE SEQUENCE [LARGE SCALE GENOMIC DNA]</scope>
    <source>
        <strain evidence="3">ATCC 23877 / 3486 / DSM 40053 / JCM 4204 / NBRC 12836 / NRRL B-2516</strain>
        <plasmid evidence="3">pSAM1</plasmid>
    </source>
</reference>
<keyword evidence="2" id="KW-0614">Plasmid</keyword>
<gene>
    <name evidence="2" type="ORF">SAM23877_p017</name>
</gene>
<dbReference type="RefSeq" id="WP_159042058.1">
    <property type="nucleotide sequence ID" value="NZ_CP012383.1"/>
</dbReference>
<dbReference type="KEGG" id="samb:SAM23877_p017"/>
<accession>A0A0K2B6D0</accession>
<feature type="region of interest" description="Disordered" evidence="1">
    <location>
        <begin position="151"/>
        <end position="279"/>
    </location>
</feature>